<evidence type="ECO:0000259" key="20">
    <source>
        <dbReference type="PROSITE" id="PS50110"/>
    </source>
</evidence>
<dbReference type="InterPro" id="IPR011006">
    <property type="entry name" value="CheY-like_superfamily"/>
</dbReference>
<gene>
    <name evidence="23" type="ORF">GCM10007857_10840</name>
</gene>
<evidence type="ECO:0000256" key="9">
    <source>
        <dbReference type="ARBA" id="ARBA00022777"/>
    </source>
</evidence>
<dbReference type="Gene3D" id="3.30.450.20">
    <property type="entry name" value="PAS domain"/>
    <property type="match status" value="1"/>
</dbReference>
<dbReference type="Pfam" id="PF00512">
    <property type="entry name" value="HisKA"/>
    <property type="match status" value="1"/>
</dbReference>
<dbReference type="InterPro" id="IPR003594">
    <property type="entry name" value="HATPase_dom"/>
</dbReference>
<feature type="domain" description="HAMP" evidence="21">
    <location>
        <begin position="313"/>
        <end position="365"/>
    </location>
</feature>
<keyword evidence="5 15" id="KW-0597">Phosphoprotein</keyword>
<evidence type="ECO:0000259" key="21">
    <source>
        <dbReference type="PROSITE" id="PS50885"/>
    </source>
</evidence>
<dbReference type="Gene3D" id="3.40.50.2300">
    <property type="match status" value="1"/>
</dbReference>
<dbReference type="SUPFAM" id="SSF47226">
    <property type="entry name" value="Histidine-containing phosphotransfer domain, HPT domain"/>
    <property type="match status" value="1"/>
</dbReference>
<dbReference type="InterPro" id="IPR033479">
    <property type="entry name" value="dCache_1"/>
</dbReference>
<dbReference type="InterPro" id="IPR036890">
    <property type="entry name" value="HATPase_C_sf"/>
</dbReference>
<dbReference type="Gene3D" id="1.20.120.160">
    <property type="entry name" value="HPT domain"/>
    <property type="match status" value="1"/>
</dbReference>
<feature type="domain" description="Histidine kinase" evidence="19">
    <location>
        <begin position="412"/>
        <end position="632"/>
    </location>
</feature>
<evidence type="ECO:0000256" key="11">
    <source>
        <dbReference type="ARBA" id="ARBA00022989"/>
    </source>
</evidence>
<evidence type="ECO:0000256" key="17">
    <source>
        <dbReference type="SAM" id="MobiDB-lite"/>
    </source>
</evidence>
<dbReference type="Pfam" id="PF00072">
    <property type="entry name" value="Response_reg"/>
    <property type="match status" value="1"/>
</dbReference>
<keyword evidence="24" id="KW-1185">Reference proteome</keyword>
<dbReference type="EC" id="2.7.13.3" evidence="3"/>
<dbReference type="Gene3D" id="3.30.565.10">
    <property type="entry name" value="Histidine kinase-like ATPase, C-terminal domain"/>
    <property type="match status" value="1"/>
</dbReference>
<keyword evidence="6" id="KW-0808">Transferase</keyword>
<feature type="modified residue" description="Phosphohistidine" evidence="14">
    <location>
        <position position="833"/>
    </location>
</feature>
<keyword evidence="13 18" id="KW-0472">Membrane</keyword>
<reference evidence="24" key="1">
    <citation type="journal article" date="2019" name="Int. J. Syst. Evol. Microbiol.">
        <title>The Global Catalogue of Microorganisms (GCM) 10K type strain sequencing project: providing services to taxonomists for standard genome sequencing and annotation.</title>
        <authorList>
            <consortium name="The Broad Institute Genomics Platform"/>
            <consortium name="The Broad Institute Genome Sequencing Center for Infectious Disease"/>
            <person name="Wu L."/>
            <person name="Ma J."/>
        </authorList>
    </citation>
    <scope>NUCLEOTIDE SEQUENCE [LARGE SCALE GENOMIC DNA]</scope>
    <source>
        <strain evidence="24">NBRC 102520</strain>
    </source>
</reference>
<evidence type="ECO:0000256" key="7">
    <source>
        <dbReference type="ARBA" id="ARBA00022692"/>
    </source>
</evidence>
<dbReference type="PROSITE" id="PS50110">
    <property type="entry name" value="RESPONSE_REGULATORY"/>
    <property type="match status" value="1"/>
</dbReference>
<dbReference type="InterPro" id="IPR008207">
    <property type="entry name" value="Sig_transdc_His_kin_Hpt_dom"/>
</dbReference>
<evidence type="ECO:0000259" key="19">
    <source>
        <dbReference type="PROSITE" id="PS50109"/>
    </source>
</evidence>
<keyword evidence="11 18" id="KW-1133">Transmembrane helix</keyword>
<dbReference type="Gene3D" id="6.10.340.10">
    <property type="match status" value="1"/>
</dbReference>
<evidence type="ECO:0000256" key="18">
    <source>
        <dbReference type="SAM" id="Phobius"/>
    </source>
</evidence>
<dbReference type="SUPFAM" id="SSF47384">
    <property type="entry name" value="Homodimeric domain of signal transducing histidine kinase"/>
    <property type="match status" value="1"/>
</dbReference>
<evidence type="ECO:0000256" key="14">
    <source>
        <dbReference type="PROSITE-ProRule" id="PRU00110"/>
    </source>
</evidence>
<dbReference type="Pfam" id="PF01627">
    <property type="entry name" value="Hpt"/>
    <property type="match status" value="1"/>
</dbReference>
<dbReference type="InterPro" id="IPR004358">
    <property type="entry name" value="Sig_transdc_His_kin-like_C"/>
</dbReference>
<organism evidence="23 24">
    <name type="scientific">Bradyrhizobium iriomotense</name>
    <dbReference type="NCBI Taxonomy" id="441950"/>
    <lineage>
        <taxon>Bacteria</taxon>
        <taxon>Pseudomonadati</taxon>
        <taxon>Pseudomonadota</taxon>
        <taxon>Alphaproteobacteria</taxon>
        <taxon>Hyphomicrobiales</taxon>
        <taxon>Nitrobacteraceae</taxon>
        <taxon>Bradyrhizobium</taxon>
    </lineage>
</organism>
<dbReference type="SMART" id="SM00304">
    <property type="entry name" value="HAMP"/>
    <property type="match status" value="1"/>
</dbReference>
<evidence type="ECO:0000256" key="16">
    <source>
        <dbReference type="SAM" id="Coils"/>
    </source>
</evidence>
<feature type="compositionally biased region" description="Basic and acidic residues" evidence="17">
    <location>
        <begin position="890"/>
        <end position="901"/>
    </location>
</feature>
<sequence length="915" mass="98313">MNEPADQDTSRAPPSRLFRKYLYSFVALAFAALAVNTSLEVWFSYREQKQLLAATQREQAASAAIQIGQFIGQIESQLRWLSRLPPDLSAQEDERLNAIRLLRLSPAIAEIASLDARGREQVRVSRRLADKVGSQADLAASPAFLGARASGIYYGPIYFFGDTEPFMTLAVLGGGNDPQVMVAEVNLRFIWDLVARIKVGSTGKAYVVDRKGQLIAHPDLWPALRHTDLSGSPDVQAALAGVPPAAGGLVRDDLSQRRVLSTYATVPPLGWLVFVELPVSEAYAPIYASIGRSTFLLVAMLACAVLAAFLLSRRMTVPIQVLTQGAKRIGSGDLSLRLAIKTNDELEALGDQFNVMAAHLRDSYATLERKVAERTAELEKARDHALAEHDAAERARSAAVQANETKSRFLAVVSHELRTPLNGVMGVLQLLDDGSLNEAQRRHLATAAGSGETLIALVDAILEYARLEASTEALETRDFRLDQLIQTAADLMRPQAVAKGLAFDLSCDASLNAHVHGDPVRLNRVLLNLIGNAVKFTSKGSITLKAALEPQQDSLLLRVSVADTGIGIASNMHERVFEDFVQADDSIARRFGGTGLGLAIARRLTRLMGGDVTMESTPGSGSVFHLAVPLGLAEKVASQGAPRAPSRALRVLLVDDDPVNCEIGEAMLSRLGHQAVIATDGASAVEQARNAVFDVILMDLHMPDMDGVEAAARIGQLRLQQAPRIIAVTADVSRSARERLAGAGISKIVGKPILIKDLRDALEDDPQEGSETARLAAGTLIDERFLSDQKELLGAQQIAKLCELLEATSETLVADMIKAAAADDRVQLAKCAHRLGSAASALGLVGLFEACNAIELAAASMSIAECRTAARELDTLRQASLHALAGLIRSEEKHAPAPESRRTKKRPANRGGQDF</sequence>
<evidence type="ECO:0000256" key="10">
    <source>
        <dbReference type="ARBA" id="ARBA00022840"/>
    </source>
</evidence>
<dbReference type="InterPro" id="IPR003661">
    <property type="entry name" value="HisK_dim/P_dom"/>
</dbReference>
<dbReference type="Pfam" id="PF02743">
    <property type="entry name" value="dCache_1"/>
    <property type="match status" value="1"/>
</dbReference>
<dbReference type="PROSITE" id="PS50894">
    <property type="entry name" value="HPT"/>
    <property type="match status" value="1"/>
</dbReference>
<comment type="subcellular location">
    <subcellularLocation>
        <location evidence="2">Cell membrane</location>
        <topology evidence="2">Multi-pass membrane protein</topology>
    </subcellularLocation>
</comment>
<feature type="modified residue" description="4-aspartylphosphate" evidence="15">
    <location>
        <position position="699"/>
    </location>
</feature>
<keyword evidence="10" id="KW-0067">ATP-binding</keyword>
<dbReference type="InterPro" id="IPR036641">
    <property type="entry name" value="HPT_dom_sf"/>
</dbReference>
<keyword evidence="4" id="KW-1003">Cell membrane</keyword>
<dbReference type="SMART" id="SM00448">
    <property type="entry name" value="REC"/>
    <property type="match status" value="1"/>
</dbReference>
<dbReference type="SUPFAM" id="SSF52172">
    <property type="entry name" value="CheY-like"/>
    <property type="match status" value="1"/>
</dbReference>
<name>A0ABQ6AQF3_9BRAD</name>
<dbReference type="EMBL" id="BSOW01000003">
    <property type="protein sequence ID" value="GLR84374.1"/>
    <property type="molecule type" value="Genomic_DNA"/>
</dbReference>
<dbReference type="PANTHER" id="PTHR45339">
    <property type="entry name" value="HYBRID SIGNAL TRANSDUCTION HISTIDINE KINASE J"/>
    <property type="match status" value="1"/>
</dbReference>
<evidence type="ECO:0000256" key="12">
    <source>
        <dbReference type="ARBA" id="ARBA00023012"/>
    </source>
</evidence>
<dbReference type="CDD" id="cd00082">
    <property type="entry name" value="HisKA"/>
    <property type="match status" value="1"/>
</dbReference>
<feature type="domain" description="HPt" evidence="22">
    <location>
        <begin position="794"/>
        <end position="891"/>
    </location>
</feature>
<dbReference type="Pfam" id="PF02518">
    <property type="entry name" value="HATPase_c"/>
    <property type="match status" value="1"/>
</dbReference>
<evidence type="ECO:0000256" key="6">
    <source>
        <dbReference type="ARBA" id="ARBA00022679"/>
    </source>
</evidence>
<keyword evidence="9 23" id="KW-0418">Kinase</keyword>
<dbReference type="Pfam" id="PF00672">
    <property type="entry name" value="HAMP"/>
    <property type="match status" value="1"/>
</dbReference>
<dbReference type="CDD" id="cd18774">
    <property type="entry name" value="PDC2_HK_sensor"/>
    <property type="match status" value="1"/>
</dbReference>
<dbReference type="PANTHER" id="PTHR45339:SF1">
    <property type="entry name" value="HYBRID SIGNAL TRANSDUCTION HISTIDINE KINASE J"/>
    <property type="match status" value="1"/>
</dbReference>
<protein>
    <recommendedName>
        <fullName evidence="3">histidine kinase</fullName>
        <ecNumber evidence="3">2.7.13.3</ecNumber>
    </recommendedName>
</protein>
<evidence type="ECO:0000313" key="23">
    <source>
        <dbReference type="EMBL" id="GLR84374.1"/>
    </source>
</evidence>
<evidence type="ECO:0000256" key="13">
    <source>
        <dbReference type="ARBA" id="ARBA00023136"/>
    </source>
</evidence>
<keyword evidence="8" id="KW-0547">Nucleotide-binding</keyword>
<dbReference type="PRINTS" id="PR00344">
    <property type="entry name" value="BCTRLSENSOR"/>
</dbReference>
<dbReference type="RefSeq" id="WP_284261991.1">
    <property type="nucleotide sequence ID" value="NZ_BSOW01000003.1"/>
</dbReference>
<keyword evidence="16" id="KW-0175">Coiled coil</keyword>
<evidence type="ECO:0000256" key="4">
    <source>
        <dbReference type="ARBA" id="ARBA00022475"/>
    </source>
</evidence>
<evidence type="ECO:0000256" key="3">
    <source>
        <dbReference type="ARBA" id="ARBA00012438"/>
    </source>
</evidence>
<feature type="transmembrane region" description="Helical" evidence="18">
    <location>
        <begin position="21"/>
        <end position="43"/>
    </location>
</feature>
<dbReference type="SUPFAM" id="SSF55874">
    <property type="entry name" value="ATPase domain of HSP90 chaperone/DNA topoisomerase II/histidine kinase"/>
    <property type="match status" value="1"/>
</dbReference>
<keyword evidence="12" id="KW-0902">Two-component regulatory system</keyword>
<evidence type="ECO:0000256" key="2">
    <source>
        <dbReference type="ARBA" id="ARBA00004651"/>
    </source>
</evidence>
<dbReference type="InterPro" id="IPR001789">
    <property type="entry name" value="Sig_transdc_resp-reg_receiver"/>
</dbReference>
<dbReference type="CDD" id="cd06225">
    <property type="entry name" value="HAMP"/>
    <property type="match status" value="1"/>
</dbReference>
<dbReference type="InterPro" id="IPR003660">
    <property type="entry name" value="HAMP_dom"/>
</dbReference>
<dbReference type="InterPro" id="IPR005467">
    <property type="entry name" value="His_kinase_dom"/>
</dbReference>
<evidence type="ECO:0000256" key="8">
    <source>
        <dbReference type="ARBA" id="ARBA00022741"/>
    </source>
</evidence>
<dbReference type="SMART" id="SM00387">
    <property type="entry name" value="HATPase_c"/>
    <property type="match status" value="1"/>
</dbReference>
<dbReference type="Proteomes" id="UP001156905">
    <property type="component" value="Unassembled WGS sequence"/>
</dbReference>
<feature type="coiled-coil region" evidence="16">
    <location>
        <begin position="364"/>
        <end position="395"/>
    </location>
</feature>
<accession>A0ABQ6AQF3</accession>
<evidence type="ECO:0000313" key="24">
    <source>
        <dbReference type="Proteomes" id="UP001156905"/>
    </source>
</evidence>
<evidence type="ECO:0000259" key="22">
    <source>
        <dbReference type="PROSITE" id="PS50894"/>
    </source>
</evidence>
<evidence type="ECO:0000256" key="5">
    <source>
        <dbReference type="ARBA" id="ARBA00022553"/>
    </source>
</evidence>
<dbReference type="Gene3D" id="1.10.287.130">
    <property type="match status" value="1"/>
</dbReference>
<comment type="catalytic activity">
    <reaction evidence="1">
        <text>ATP + protein L-histidine = ADP + protein N-phospho-L-histidine.</text>
        <dbReference type="EC" id="2.7.13.3"/>
    </reaction>
</comment>
<evidence type="ECO:0000256" key="15">
    <source>
        <dbReference type="PROSITE-ProRule" id="PRU00169"/>
    </source>
</evidence>
<feature type="region of interest" description="Disordered" evidence="17">
    <location>
        <begin position="890"/>
        <end position="915"/>
    </location>
</feature>
<dbReference type="PROSITE" id="PS50109">
    <property type="entry name" value="HIS_KIN"/>
    <property type="match status" value="1"/>
</dbReference>
<dbReference type="PROSITE" id="PS50885">
    <property type="entry name" value="HAMP"/>
    <property type="match status" value="1"/>
</dbReference>
<proteinExistence type="predicted"/>
<dbReference type="GO" id="GO:0016301">
    <property type="term" value="F:kinase activity"/>
    <property type="evidence" value="ECO:0007669"/>
    <property type="project" value="UniProtKB-KW"/>
</dbReference>
<keyword evidence="7 18" id="KW-0812">Transmembrane</keyword>
<dbReference type="InterPro" id="IPR036097">
    <property type="entry name" value="HisK_dim/P_sf"/>
</dbReference>
<dbReference type="CDD" id="cd17546">
    <property type="entry name" value="REC_hyHK_CKI1_RcsC-like"/>
    <property type="match status" value="1"/>
</dbReference>
<comment type="caution">
    <text evidence="23">The sequence shown here is derived from an EMBL/GenBank/DDBJ whole genome shotgun (WGS) entry which is preliminary data.</text>
</comment>
<evidence type="ECO:0000256" key="1">
    <source>
        <dbReference type="ARBA" id="ARBA00000085"/>
    </source>
</evidence>
<dbReference type="CDD" id="cd16922">
    <property type="entry name" value="HATPase_EvgS-ArcB-TorS-like"/>
    <property type="match status" value="1"/>
</dbReference>
<dbReference type="SUPFAM" id="SSF158472">
    <property type="entry name" value="HAMP domain-like"/>
    <property type="match status" value="1"/>
</dbReference>
<feature type="domain" description="Response regulatory" evidence="20">
    <location>
        <begin position="650"/>
        <end position="766"/>
    </location>
</feature>
<dbReference type="SMART" id="SM00388">
    <property type="entry name" value="HisKA"/>
    <property type="match status" value="1"/>
</dbReference>